<name>A0A4W6EB54_LATCA</name>
<keyword evidence="1" id="KW-0812">Transmembrane</keyword>
<dbReference type="AlphaFoldDB" id="A0A4W6EB54"/>
<dbReference type="InterPro" id="IPR029395">
    <property type="entry name" value="DUF4514"/>
</dbReference>
<accession>A0A4W6EB54</accession>
<keyword evidence="3" id="KW-1185">Reference proteome</keyword>
<feature type="transmembrane region" description="Helical" evidence="1">
    <location>
        <begin position="34"/>
        <end position="54"/>
    </location>
</feature>
<protein>
    <submittedName>
        <fullName evidence="2">Uncharacterized protein</fullName>
    </submittedName>
</protein>
<keyword evidence="1" id="KW-0472">Membrane</keyword>
<dbReference type="Ensembl" id="ENSLCAT00010036793.1">
    <property type="protein sequence ID" value="ENSLCAP00010035946.1"/>
    <property type="gene ID" value="ENSLCAG00010016865.1"/>
</dbReference>
<reference evidence="3" key="1">
    <citation type="submission" date="2015-09" db="EMBL/GenBank/DDBJ databases">
        <authorList>
            <person name="Sai Rama Sridatta P."/>
        </authorList>
    </citation>
    <scope>NUCLEOTIDE SEQUENCE [LARGE SCALE GENOMIC DNA]</scope>
</reference>
<evidence type="ECO:0000313" key="3">
    <source>
        <dbReference type="Proteomes" id="UP000314980"/>
    </source>
</evidence>
<dbReference type="InParanoid" id="A0A4W6EB54"/>
<evidence type="ECO:0000256" key="1">
    <source>
        <dbReference type="SAM" id="Phobius"/>
    </source>
</evidence>
<organism evidence="2 3">
    <name type="scientific">Lates calcarifer</name>
    <name type="common">Barramundi</name>
    <name type="synonym">Holocentrus calcarifer</name>
    <dbReference type="NCBI Taxonomy" id="8187"/>
    <lineage>
        <taxon>Eukaryota</taxon>
        <taxon>Metazoa</taxon>
        <taxon>Chordata</taxon>
        <taxon>Craniata</taxon>
        <taxon>Vertebrata</taxon>
        <taxon>Euteleostomi</taxon>
        <taxon>Actinopterygii</taxon>
        <taxon>Neopterygii</taxon>
        <taxon>Teleostei</taxon>
        <taxon>Neoteleostei</taxon>
        <taxon>Acanthomorphata</taxon>
        <taxon>Carangaria</taxon>
        <taxon>Carangaria incertae sedis</taxon>
        <taxon>Centropomidae</taxon>
        <taxon>Lates</taxon>
    </lineage>
</organism>
<dbReference type="Pfam" id="PF14986">
    <property type="entry name" value="DUF4514"/>
    <property type="match status" value="1"/>
</dbReference>
<dbReference type="Proteomes" id="UP000314980">
    <property type="component" value="Unassembled WGS sequence"/>
</dbReference>
<reference evidence="2" key="2">
    <citation type="submission" date="2025-08" db="UniProtKB">
        <authorList>
            <consortium name="Ensembl"/>
        </authorList>
    </citation>
    <scope>IDENTIFICATION</scope>
</reference>
<evidence type="ECO:0000313" key="2">
    <source>
        <dbReference type="Ensembl" id="ENSLCAP00010035946.1"/>
    </source>
</evidence>
<proteinExistence type="predicted"/>
<sequence length="108" mass="12256">MTDALLCCRCCFASCLLLAISCQLIVCLFFPPDIKYALIGGGIGLFLAAGFIIIKVCIIRKHIRDNTFHTSSTRGQHLPQRKRNQRSFLNESLELGYLYLCQKSNTYY</sequence>
<keyword evidence="1" id="KW-1133">Transmembrane helix</keyword>
<reference evidence="2" key="3">
    <citation type="submission" date="2025-09" db="UniProtKB">
        <authorList>
            <consortium name="Ensembl"/>
        </authorList>
    </citation>
    <scope>IDENTIFICATION</scope>
</reference>